<protein>
    <submittedName>
        <fullName evidence="2">Uncharacterized protein</fullName>
    </submittedName>
</protein>
<dbReference type="OrthoDB" id="5963188at2759"/>
<dbReference type="EMBL" id="LSYV01000057">
    <property type="protein sequence ID" value="KXZ45267.1"/>
    <property type="molecule type" value="Genomic_DNA"/>
</dbReference>
<reference evidence="3" key="1">
    <citation type="journal article" date="2016" name="Nat. Commun.">
        <title>The Gonium pectorale genome demonstrates co-option of cell cycle regulation during the evolution of multicellularity.</title>
        <authorList>
            <person name="Hanschen E.R."/>
            <person name="Marriage T.N."/>
            <person name="Ferris P.J."/>
            <person name="Hamaji T."/>
            <person name="Toyoda A."/>
            <person name="Fujiyama A."/>
            <person name="Neme R."/>
            <person name="Noguchi H."/>
            <person name="Minakuchi Y."/>
            <person name="Suzuki M."/>
            <person name="Kawai-Toyooka H."/>
            <person name="Smith D.R."/>
            <person name="Sparks H."/>
            <person name="Anderson J."/>
            <person name="Bakaric R."/>
            <person name="Luria V."/>
            <person name="Karger A."/>
            <person name="Kirschner M.W."/>
            <person name="Durand P.M."/>
            <person name="Michod R.E."/>
            <person name="Nozaki H."/>
            <person name="Olson B.J."/>
        </authorList>
    </citation>
    <scope>NUCLEOTIDE SEQUENCE [LARGE SCALE GENOMIC DNA]</scope>
    <source>
        <strain evidence="3">NIES-2863</strain>
    </source>
</reference>
<dbReference type="AlphaFoldDB" id="A0A150G5Z3"/>
<sequence length="67" mass="7433">MELIRRDPPLASERTKGKGKNSKDFTLSYLGWALAARLYKHALRYREVEPLPGVDEAAVDADIATCG</sequence>
<gene>
    <name evidence="2" type="ORF">GPECTOR_56g363</name>
</gene>
<comment type="caution">
    <text evidence="2">The sequence shown here is derived from an EMBL/GenBank/DDBJ whole genome shotgun (WGS) entry which is preliminary data.</text>
</comment>
<keyword evidence="3" id="KW-1185">Reference proteome</keyword>
<proteinExistence type="predicted"/>
<evidence type="ECO:0000256" key="1">
    <source>
        <dbReference type="SAM" id="MobiDB-lite"/>
    </source>
</evidence>
<evidence type="ECO:0000313" key="2">
    <source>
        <dbReference type="EMBL" id="KXZ45267.1"/>
    </source>
</evidence>
<feature type="region of interest" description="Disordered" evidence="1">
    <location>
        <begin position="1"/>
        <end position="22"/>
    </location>
</feature>
<organism evidence="2 3">
    <name type="scientific">Gonium pectorale</name>
    <name type="common">Green alga</name>
    <dbReference type="NCBI Taxonomy" id="33097"/>
    <lineage>
        <taxon>Eukaryota</taxon>
        <taxon>Viridiplantae</taxon>
        <taxon>Chlorophyta</taxon>
        <taxon>core chlorophytes</taxon>
        <taxon>Chlorophyceae</taxon>
        <taxon>CS clade</taxon>
        <taxon>Chlamydomonadales</taxon>
        <taxon>Volvocaceae</taxon>
        <taxon>Gonium</taxon>
    </lineage>
</organism>
<evidence type="ECO:0000313" key="3">
    <source>
        <dbReference type="Proteomes" id="UP000075714"/>
    </source>
</evidence>
<feature type="compositionally biased region" description="Basic and acidic residues" evidence="1">
    <location>
        <begin position="1"/>
        <end position="16"/>
    </location>
</feature>
<dbReference type="Proteomes" id="UP000075714">
    <property type="component" value="Unassembled WGS sequence"/>
</dbReference>
<accession>A0A150G5Z3</accession>
<name>A0A150G5Z3_GONPE</name>